<dbReference type="HOGENOM" id="CLU_2025044_0_0_9"/>
<dbReference type="Proteomes" id="UP000006919">
    <property type="component" value="Plasmid pRUMAL01"/>
</dbReference>
<name>E6UK05_RUMA7</name>
<geneLocation type="plasmid" evidence="1 2">
    <name>pRUMAL01</name>
</geneLocation>
<protein>
    <submittedName>
        <fullName evidence="1">Uncharacterized protein</fullName>
    </submittedName>
</protein>
<evidence type="ECO:0000313" key="1">
    <source>
        <dbReference type="EMBL" id="ADU24001.1"/>
    </source>
</evidence>
<proteinExistence type="predicted"/>
<dbReference type="EMBL" id="CP002404">
    <property type="protein sequence ID" value="ADU24001.1"/>
    <property type="molecule type" value="Genomic_DNA"/>
</dbReference>
<dbReference type="AlphaFoldDB" id="E6UK05"/>
<sequence length="122" mass="13782">MEITEDKIVYGKNTFTIVNEVPDGYKIWNIGPYMLKGFIPLCRLKQELLQKGLYVIEKDCLLAIKSEGSDKIMAAIGGGYHTVALMEKFLSDNPEPKKDSWEAKQVSRINAALPYMKKIKGL</sequence>
<gene>
    <name evidence="1" type="ordered locus">Rumal_3559</name>
</gene>
<evidence type="ECO:0000313" key="2">
    <source>
        <dbReference type="Proteomes" id="UP000006919"/>
    </source>
</evidence>
<accession>E6UK05</accession>
<dbReference type="RefSeq" id="WP_013483550.1">
    <property type="nucleotide sequence ID" value="NC_014824.1"/>
</dbReference>
<dbReference type="KEGG" id="ral:Rumal_3559"/>
<keyword evidence="1" id="KW-0614">Plasmid</keyword>
<organism evidence="1 2">
    <name type="scientific">Ruminococcus albus (strain ATCC 27210 / DSM 20455 / JCM 14654 / NCDO 2250 / 7)</name>
    <dbReference type="NCBI Taxonomy" id="697329"/>
    <lineage>
        <taxon>Bacteria</taxon>
        <taxon>Bacillati</taxon>
        <taxon>Bacillota</taxon>
        <taxon>Clostridia</taxon>
        <taxon>Eubacteriales</taxon>
        <taxon>Oscillospiraceae</taxon>
        <taxon>Ruminococcus</taxon>
    </lineage>
</organism>
<reference evidence="2" key="1">
    <citation type="journal article" date="2011" name="J. Bacteriol.">
        <title>Complete genome of the cellulolytic ruminal bacterium Ruminococcus albus 7.</title>
        <authorList>
            <person name="Suen G."/>
            <person name="Stevenson D.M."/>
            <person name="Bruce D.C."/>
            <person name="Chertkov O."/>
            <person name="Copeland A."/>
            <person name="Cheng J.F."/>
            <person name="Detter C."/>
            <person name="Detter J.C."/>
            <person name="Goodwin L.A."/>
            <person name="Han C.S."/>
            <person name="Hauser L.J."/>
            <person name="Ivanova N.N."/>
            <person name="Kyrpides N.C."/>
            <person name="Land M.L."/>
            <person name="Lapidus A."/>
            <person name="Lucas S."/>
            <person name="Ovchinnikova G."/>
            <person name="Pitluck S."/>
            <person name="Tapia R."/>
            <person name="Woyke T."/>
            <person name="Boyum J."/>
            <person name="Mead D."/>
            <person name="Weimer P.J."/>
        </authorList>
    </citation>
    <scope>NUCLEOTIDE SEQUENCE [LARGE SCALE GENOMIC DNA]</scope>
    <source>
        <strain evidence="2">ATCC 27210 / DSM 20455 / JCM 14654 / NCDO 2250 / 7</strain>
        <plasmid evidence="2">pRUMAL01</plasmid>
    </source>
</reference>